<evidence type="ECO:0000256" key="1">
    <source>
        <dbReference type="SAM" id="MobiDB-lite"/>
    </source>
</evidence>
<sequence length="116" mass="13278">MKVYHKDGRNLQKEAHNFHHRLYHHLKWKCSRSPEAALLSLLVRIPVTHMFWFPLVPSTLDYFHGHQECKPCLSINGTHASPSGTHDEAEGNSGVPDFSFVPDSHGVELQSYTMEE</sequence>
<dbReference type="Proteomes" id="UP000017836">
    <property type="component" value="Unassembled WGS sequence"/>
</dbReference>
<name>W1PUP4_AMBTC</name>
<protein>
    <submittedName>
        <fullName evidence="2">Uncharacterized protein</fullName>
    </submittedName>
</protein>
<dbReference type="Gramene" id="ERN11778">
    <property type="protein sequence ID" value="ERN11778"/>
    <property type="gene ID" value="AMTR_s00022p00248850"/>
</dbReference>
<dbReference type="HOGENOM" id="CLU_2100147_0_0_1"/>
<evidence type="ECO:0000313" key="3">
    <source>
        <dbReference type="Proteomes" id="UP000017836"/>
    </source>
</evidence>
<accession>W1PUP4</accession>
<organism evidence="2 3">
    <name type="scientific">Amborella trichopoda</name>
    <dbReference type="NCBI Taxonomy" id="13333"/>
    <lineage>
        <taxon>Eukaryota</taxon>
        <taxon>Viridiplantae</taxon>
        <taxon>Streptophyta</taxon>
        <taxon>Embryophyta</taxon>
        <taxon>Tracheophyta</taxon>
        <taxon>Spermatophyta</taxon>
        <taxon>Magnoliopsida</taxon>
        <taxon>Amborellales</taxon>
        <taxon>Amborellaceae</taxon>
        <taxon>Amborella</taxon>
    </lineage>
</organism>
<dbReference type="AlphaFoldDB" id="W1PUP4"/>
<evidence type="ECO:0000313" key="2">
    <source>
        <dbReference type="EMBL" id="ERN11778.1"/>
    </source>
</evidence>
<reference evidence="3" key="1">
    <citation type="journal article" date="2013" name="Science">
        <title>The Amborella genome and the evolution of flowering plants.</title>
        <authorList>
            <consortium name="Amborella Genome Project"/>
        </authorList>
    </citation>
    <scope>NUCLEOTIDE SEQUENCE [LARGE SCALE GENOMIC DNA]</scope>
</reference>
<gene>
    <name evidence="2" type="ORF">AMTR_s00022p00248850</name>
</gene>
<keyword evidence="3" id="KW-1185">Reference proteome</keyword>
<feature type="region of interest" description="Disordered" evidence="1">
    <location>
        <begin position="76"/>
        <end position="102"/>
    </location>
</feature>
<proteinExistence type="predicted"/>
<dbReference type="EMBL" id="KI392687">
    <property type="protein sequence ID" value="ERN11778.1"/>
    <property type="molecule type" value="Genomic_DNA"/>
</dbReference>